<feature type="region of interest" description="Disordered" evidence="1">
    <location>
        <begin position="206"/>
        <end position="239"/>
    </location>
</feature>
<reference evidence="3" key="1">
    <citation type="submission" date="2013-03" db="EMBL/GenBank/DDBJ databases">
        <title>The Genome Sequence of Anopheles minimus MINIMUS1.</title>
        <authorList>
            <consortium name="The Broad Institute Genomics Platform"/>
            <person name="Neafsey D.E."/>
            <person name="Walton C."/>
            <person name="Walker B."/>
            <person name="Young S.K."/>
            <person name="Zeng Q."/>
            <person name="Gargeya S."/>
            <person name="Fitzgerald M."/>
            <person name="Haas B."/>
            <person name="Abouelleil A."/>
            <person name="Allen A.W."/>
            <person name="Alvarado L."/>
            <person name="Arachchi H.M."/>
            <person name="Berlin A.M."/>
            <person name="Chapman S.B."/>
            <person name="Gainer-Dewar J."/>
            <person name="Goldberg J."/>
            <person name="Griggs A."/>
            <person name="Gujja S."/>
            <person name="Hansen M."/>
            <person name="Howarth C."/>
            <person name="Imamovic A."/>
            <person name="Ireland A."/>
            <person name="Larimer J."/>
            <person name="McCowan C."/>
            <person name="Murphy C."/>
            <person name="Pearson M."/>
            <person name="Poon T.W."/>
            <person name="Priest M."/>
            <person name="Roberts A."/>
            <person name="Saif S."/>
            <person name="Shea T."/>
            <person name="Sisk P."/>
            <person name="Sykes S."/>
            <person name="Wortman J."/>
            <person name="Nusbaum C."/>
            <person name="Birren B."/>
        </authorList>
    </citation>
    <scope>NUCLEOTIDE SEQUENCE [LARGE SCALE GENOMIC DNA]</scope>
    <source>
        <strain evidence="3">MINIMUS1</strain>
    </source>
</reference>
<feature type="region of interest" description="Disordered" evidence="1">
    <location>
        <begin position="1414"/>
        <end position="1493"/>
    </location>
</feature>
<feature type="region of interest" description="Disordered" evidence="1">
    <location>
        <begin position="840"/>
        <end position="942"/>
    </location>
</feature>
<reference evidence="2" key="2">
    <citation type="submission" date="2020-05" db="UniProtKB">
        <authorList>
            <consortium name="EnsemblMetazoa"/>
        </authorList>
    </citation>
    <scope>IDENTIFICATION</scope>
    <source>
        <strain evidence="2">MINIMUS1</strain>
    </source>
</reference>
<feature type="compositionally biased region" description="Low complexity" evidence="1">
    <location>
        <begin position="322"/>
        <end position="336"/>
    </location>
</feature>
<feature type="region of interest" description="Disordered" evidence="1">
    <location>
        <begin position="1815"/>
        <end position="1848"/>
    </location>
</feature>
<protein>
    <recommendedName>
        <fullName evidence="4">HP domain-containing protein</fullName>
    </recommendedName>
</protein>
<feature type="compositionally biased region" description="Basic and acidic residues" evidence="1">
    <location>
        <begin position="1547"/>
        <end position="1556"/>
    </location>
</feature>
<dbReference type="Proteomes" id="UP000075920">
    <property type="component" value="Unassembled WGS sequence"/>
</dbReference>
<feature type="compositionally biased region" description="Basic and acidic residues" evidence="1">
    <location>
        <begin position="1564"/>
        <end position="1577"/>
    </location>
</feature>
<name>A0A182WJT6_9DIPT</name>
<feature type="region of interest" description="Disordered" evidence="1">
    <location>
        <begin position="322"/>
        <end position="365"/>
    </location>
</feature>
<feature type="region of interest" description="Disordered" evidence="1">
    <location>
        <begin position="1602"/>
        <end position="1629"/>
    </location>
</feature>
<dbReference type="EnsemblMetazoa" id="AMIN010640-RA">
    <property type="protein sequence ID" value="AMIN010640-PA"/>
    <property type="gene ID" value="AMIN010640"/>
</dbReference>
<evidence type="ECO:0008006" key="4">
    <source>
        <dbReference type="Google" id="ProtNLM"/>
    </source>
</evidence>
<feature type="region of interest" description="Disordered" evidence="1">
    <location>
        <begin position="1663"/>
        <end position="1765"/>
    </location>
</feature>
<evidence type="ECO:0000313" key="3">
    <source>
        <dbReference type="Proteomes" id="UP000075920"/>
    </source>
</evidence>
<keyword evidence="3" id="KW-1185">Reference proteome</keyword>
<feature type="compositionally biased region" description="Polar residues" evidence="1">
    <location>
        <begin position="1678"/>
        <end position="1690"/>
    </location>
</feature>
<feature type="region of interest" description="Disordered" evidence="1">
    <location>
        <begin position="1352"/>
        <end position="1382"/>
    </location>
</feature>
<feature type="region of interest" description="Disordered" evidence="1">
    <location>
        <begin position="616"/>
        <end position="646"/>
    </location>
</feature>
<feature type="region of interest" description="Disordered" evidence="1">
    <location>
        <begin position="1531"/>
        <end position="1581"/>
    </location>
</feature>
<feature type="compositionally biased region" description="Low complexity" evidence="1">
    <location>
        <begin position="552"/>
        <end position="561"/>
    </location>
</feature>
<feature type="compositionally biased region" description="Polar residues" evidence="1">
    <location>
        <begin position="440"/>
        <end position="457"/>
    </location>
</feature>
<feature type="region of interest" description="Disordered" evidence="1">
    <location>
        <begin position="2211"/>
        <end position="2274"/>
    </location>
</feature>
<feature type="compositionally biased region" description="Low complexity" evidence="1">
    <location>
        <begin position="962"/>
        <end position="975"/>
    </location>
</feature>
<feature type="compositionally biased region" description="Low complexity" evidence="1">
    <location>
        <begin position="252"/>
        <end position="261"/>
    </location>
</feature>
<feature type="compositionally biased region" description="Basic and acidic residues" evidence="1">
    <location>
        <begin position="1735"/>
        <end position="1746"/>
    </location>
</feature>
<feature type="region of interest" description="Disordered" evidence="1">
    <location>
        <begin position="954"/>
        <end position="977"/>
    </location>
</feature>
<feature type="compositionally biased region" description="Polar residues" evidence="1">
    <location>
        <begin position="570"/>
        <end position="588"/>
    </location>
</feature>
<feature type="region of interest" description="Disordered" evidence="1">
    <location>
        <begin position="167"/>
        <end position="190"/>
    </location>
</feature>
<feature type="compositionally biased region" description="Polar residues" evidence="1">
    <location>
        <begin position="631"/>
        <end position="643"/>
    </location>
</feature>
<feature type="compositionally biased region" description="Polar residues" evidence="1">
    <location>
        <begin position="2211"/>
        <end position="2232"/>
    </location>
</feature>
<feature type="compositionally biased region" description="Low complexity" evidence="1">
    <location>
        <begin position="2162"/>
        <end position="2185"/>
    </location>
</feature>
<feature type="compositionally biased region" description="Polar residues" evidence="1">
    <location>
        <begin position="2679"/>
        <end position="2699"/>
    </location>
</feature>
<feature type="region of interest" description="Disordered" evidence="1">
    <location>
        <begin position="1884"/>
        <end position="1982"/>
    </location>
</feature>
<proteinExistence type="predicted"/>
<feature type="region of interest" description="Disordered" evidence="1">
    <location>
        <begin position="1249"/>
        <end position="1272"/>
    </location>
</feature>
<dbReference type="STRING" id="112268.A0A182WJT6"/>
<feature type="region of interest" description="Disordered" evidence="1">
    <location>
        <begin position="2609"/>
        <end position="2730"/>
    </location>
</feature>
<feature type="compositionally biased region" description="Basic residues" evidence="1">
    <location>
        <begin position="262"/>
        <end position="271"/>
    </location>
</feature>
<feature type="compositionally biased region" description="Acidic residues" evidence="1">
    <location>
        <begin position="2628"/>
        <end position="2638"/>
    </location>
</feature>
<feature type="compositionally biased region" description="Low complexity" evidence="1">
    <location>
        <begin position="892"/>
        <end position="923"/>
    </location>
</feature>
<evidence type="ECO:0000313" key="2">
    <source>
        <dbReference type="EnsemblMetazoa" id="AMIN010640-PA"/>
    </source>
</evidence>
<organism evidence="2 3">
    <name type="scientific">Anopheles minimus</name>
    <dbReference type="NCBI Taxonomy" id="112268"/>
    <lineage>
        <taxon>Eukaryota</taxon>
        <taxon>Metazoa</taxon>
        <taxon>Ecdysozoa</taxon>
        <taxon>Arthropoda</taxon>
        <taxon>Hexapoda</taxon>
        <taxon>Insecta</taxon>
        <taxon>Pterygota</taxon>
        <taxon>Neoptera</taxon>
        <taxon>Endopterygota</taxon>
        <taxon>Diptera</taxon>
        <taxon>Nematocera</taxon>
        <taxon>Culicoidea</taxon>
        <taxon>Culicidae</taxon>
        <taxon>Anophelinae</taxon>
        <taxon>Anopheles</taxon>
    </lineage>
</organism>
<feature type="compositionally biased region" description="Gly residues" evidence="1">
    <location>
        <begin position="1957"/>
        <end position="1973"/>
    </location>
</feature>
<feature type="compositionally biased region" description="Polar residues" evidence="1">
    <location>
        <begin position="1699"/>
        <end position="1712"/>
    </location>
</feature>
<feature type="region of interest" description="Disordered" evidence="1">
    <location>
        <begin position="2159"/>
        <end position="2195"/>
    </location>
</feature>
<feature type="compositionally biased region" description="Low complexity" evidence="1">
    <location>
        <begin position="458"/>
        <end position="471"/>
    </location>
</feature>
<evidence type="ECO:0000256" key="1">
    <source>
        <dbReference type="SAM" id="MobiDB-lite"/>
    </source>
</evidence>
<accession>A0A182WJT6</accession>
<feature type="region of interest" description="Disordered" evidence="1">
    <location>
        <begin position="430"/>
        <end position="604"/>
    </location>
</feature>
<feature type="compositionally biased region" description="Low complexity" evidence="1">
    <location>
        <begin position="2713"/>
        <end position="2724"/>
    </location>
</feature>
<sequence>FYFAENKPFVNSAIHELEKKLSSATAKLSCQQQSESNYQQQHHQFTASSYPSIHHQPYQGQQELLHYTHLAQPHYHPLGPSQQFYEEPSHRVPAEEGKFYITNSANSLTQQQAAPTSNECSGLHAILQVIRAEQQQEQQQQQEKQQVPKEPNVSKHCDLYVATATTTCSPPSRANPASNQTTLPPVASTSHAPKFSAVNFRRVQRHPPVSFPKRPLVTQRSLGSPPSVNVGSSYSPSGSAASNILAAAPIANGGQQQQQHQPPRRRHHGSRRHEAFVKTRSKTISDFFGPESTPVSRLLNIICQEKEAERVAAHIMNQQQSSRSAIAAKASASAPSGHGTARAHPVRPPPVTSSQSATLTAGVRWRKENIVPSVGTHSGSDTGSSGSAGIAPVLVDPAFAAKDIDRIAKYKADRRKAIYLRNNVHENEIERLEPSKRSSSRTPNTLPSSAILSKQQHSLLPPSSKLTTTSTIKRPHSAGLTSSAKAPSSVSNVNGTGLAKPVPTRPVASGTRERNASSNRSGDEKHGNATSGTAASPVHVGAGSTTTKQIRTTRSSRLRAAAAHDKERSPSASAVKSVAGSMTQSTAGATGEDHPRNQQPQLERSQRAVFHRVPAVGPSSNQVTPRPGGTATRTALTKHSTGNGPAAVTIRSSKLLPVTTVKREPAVKKVLPTPASTAVSAGGDVGKRMVPSIAVNMKQRLKTTTETIKGERVAKVKSEPPATITASTKRTIVAKTGNNVVPVEPPETDSVKSLVDRMQSLNLVDAAAQKKQPPVTVHLQREGFFERPAKSEVPETVLNTVDTPRMRTSTMKRSHATRSHATTVPKDIIGLSPVKGVQLEATKDKSAKRKSFLNRSQTEEPAGGARSTTSSSSVGRYQRRIKMPHSSPDMYSSSNRSSPVKSSSSTEKSPTTSPRPSCSSNRSSPKHGVISPETVPKVGSSPVRICSRLSGYASGSCTANNSPSPSSQPRSPSLSYHMEQARRELVVSPPRTNRLLKIVTESVSVSEEPKLSTKLVAINPSLPLDAFEAIDVELKADVDVEGALEPDEVAGVAFVPEDVDEISEEQSSSIGQYSKFSQILKSPTLEVGTISDMLGDLAIGDRSLEVDSQERMEVDDDVEDVQVPLIMEQQDETVHLVDSSVPAAEDMEAGPSGLCVATNGVKYDEDDDDEDDVEEEKTFERIVIEPPTRGYVAVVDVGDDDDHQQEEMRPANRILFDNQFNDEFVVIENSPKSQLIQSLDETDIIVLRDNDDEEDYGDRPPSRPSSGGYLEKKKKLVKMSSVEHFERKSLSPQRVGKLSTSSSCISRAKSMDESSAVLGGGSSVTAGANSGTSANHIVSILKRKTVESSTAASSASSNASPVTFSPSVVDTPIRSNRKQGILKKRCSLDESRYSRSHSPDDRSILVKHTRRNSFEDGASSNQQQAHGILKQKSYESREDVSGAAASGGTSRNSLASCSGSGVSSGQANGSISHGILKKKNDSSSTSTPSEPPKHVSISQAVILAAAEICQDMLLVDEDEASAYDIKPILKPDHQAPVTPKPILKKKYSSENEEIRPILKSSRKSSREENSDSEEMKRSILKIDSPAKRTRCYVEQQPASGSVDMVCSTSSSENGTPGAVSLAHSRSLEHPDSVSGAAIVPQVTNIEKPIISVAERIRNMEKFLSGGSGSQSSPGSSSVTKQQSTCTSANAISRRESSRYKTQPVTSTEINSAQQLQQQQVSPCGSRSPECVVDPRGVRNDVDRSESKSVSNDSAECNRDEHAGEDDCMVNSTVKQVENIPVSASPDPVPERRIAPEHSCLRSSLELLIQRSHSVDRSEQKSFPVASSAPSYGIGLVEDPKPSSSSFELLSPTLGTAESNSHSIISGEFNLASLSSDSGVQFGVGRGGTEELSGTTDYVLSSSVKTSDSEKSPSKKTIDDDEDDLNVDEAGSSSDLSDRDSASTAAGPEADDHRMFGGCVGFGRSSGGGSSGGEDGTDKGLLRRSSSVRAKASMFAQLESKLKENENPLSRPIVPRPRRAQFTTQTISPTDIERSNNAINSGLNSGQYRTIAGNISTVHQPPHPIPMNTIPTNNNNVVSDDSGAEFDPSTLQVSKKVKLFSGGCITVKRDEAADQMMTVTANGNGTTPVGVVRRKKTLLKVRTIGKLVMPKFLNDSNNNISVQQQQQQQHQQQDQQYKENGSSNGTGSEGEPDLQHIVPKVDRIRKKFMSLPSTPKYLNNAENGTQSPLQSVNGDDASEGSDSNVDSGKENNYDSGVENMNGSGRPPQGGGSSNVLALKRNFLNTSNRSKSLHKEKDPALDASSELDGVVMKGKVSSLANQWNRLRMTLDVSSILKTPGTTFDTPPSPSGRVGNGLQAERECESLPIACETERSYFLDSSLERSVSHTNNTSLFSRSFSRKGNGSSKFALVDDRFAKYFGCKTSGQNTPALNTTQVKSVAVMRTSSIKEHTVPTNACVNGASCKQPRQRSQSMPKESLVLEQRLESFISTIAAAGGNANVCEKWSTSIQPVNTVEELNITTEDLSMADTEFDKLFIEQMSPRKPPTAYLPPNAQKLPFMAELKGGILKSKSGCVGLFPADLNSELKSRLKKSTHSTVSNLKKSTTVSTIDATAPGSFGVSGAHPGSSSESEDDDDDEDGVAPGKNLAKMLRNVSNTANSGSGGSSMPPSYIPLPVPFPRTFTSNDNESQALNRELQSINKNPAVARRRRQNEGHSSVSSEPHPSSILAVKW</sequence>
<feature type="compositionally biased region" description="Basic and acidic residues" evidence="1">
    <location>
        <begin position="1906"/>
        <end position="1917"/>
    </location>
</feature>
<dbReference type="VEuPathDB" id="VectorBase:AMIN010640"/>
<feature type="compositionally biased region" description="Basic and acidic residues" evidence="1">
    <location>
        <begin position="511"/>
        <end position="527"/>
    </location>
</feature>
<feature type="compositionally biased region" description="Polar residues" evidence="1">
    <location>
        <begin position="479"/>
        <end position="495"/>
    </location>
</feature>
<feature type="compositionally biased region" description="Low complexity" evidence="1">
    <location>
        <begin position="1453"/>
        <end position="1465"/>
    </location>
</feature>
<feature type="region of interest" description="Disordered" evidence="1">
    <location>
        <begin position="252"/>
        <end position="275"/>
    </location>
</feature>
<feature type="compositionally biased region" description="Low complexity" evidence="1">
    <location>
        <begin position="221"/>
        <end position="239"/>
    </location>
</feature>